<evidence type="ECO:0000313" key="2">
    <source>
        <dbReference type="Proteomes" id="UP000490980"/>
    </source>
</evidence>
<comment type="caution">
    <text evidence="1">The sequence shown here is derived from an EMBL/GenBank/DDBJ whole genome shotgun (WGS) entry which is preliminary data.</text>
</comment>
<dbReference type="RefSeq" id="WP_166949007.1">
    <property type="nucleotide sequence ID" value="NZ_JAARLZ010000006.1"/>
</dbReference>
<proteinExistence type="predicted"/>
<dbReference type="Proteomes" id="UP000490980">
    <property type="component" value="Unassembled WGS sequence"/>
</dbReference>
<dbReference type="EMBL" id="JAARLZ010000006">
    <property type="protein sequence ID" value="NII07274.1"/>
    <property type="molecule type" value="Genomic_DNA"/>
</dbReference>
<keyword evidence="2" id="KW-1185">Reference proteome</keyword>
<protein>
    <submittedName>
        <fullName evidence="1">Uncharacterized protein</fullName>
    </submittedName>
</protein>
<accession>A0A7X5UB66</accession>
<dbReference type="AlphaFoldDB" id="A0A7X5UB66"/>
<name>A0A7X5UB66_9GAMM</name>
<organism evidence="1 2">
    <name type="scientific">Luteibacter anthropi</name>
    <dbReference type="NCBI Taxonomy" id="564369"/>
    <lineage>
        <taxon>Bacteria</taxon>
        <taxon>Pseudomonadati</taxon>
        <taxon>Pseudomonadota</taxon>
        <taxon>Gammaproteobacteria</taxon>
        <taxon>Lysobacterales</taxon>
        <taxon>Rhodanobacteraceae</taxon>
        <taxon>Luteibacter</taxon>
    </lineage>
</organism>
<reference evidence="1 2" key="1">
    <citation type="submission" date="2020-03" db="EMBL/GenBank/DDBJ databases">
        <authorList>
            <person name="Lai Q."/>
        </authorList>
    </citation>
    <scope>NUCLEOTIDE SEQUENCE [LARGE SCALE GENOMIC DNA]</scope>
    <source>
        <strain evidence="1 2">CCUG 25036</strain>
    </source>
</reference>
<evidence type="ECO:0000313" key="1">
    <source>
        <dbReference type="EMBL" id="NII07274.1"/>
    </source>
</evidence>
<gene>
    <name evidence="1" type="ORF">HBF25_12860</name>
</gene>
<sequence>MDIDGVVIFNFLPNGTIVPDGDHQPAVGDTLGVPFTAIGVRLERIDVGVYRITAPGARWLDGWKVEIFKNENSENTVRVALVQEDGAVVIKCVDPESREPKDVVYMMTVRIGVSGAIDYLPPALPDVGSFAPSIGLPDSLSQQADTPAVEN</sequence>